<keyword evidence="4" id="KW-1185">Reference proteome</keyword>
<dbReference type="Proteomes" id="UP001211907">
    <property type="component" value="Unassembled WGS sequence"/>
</dbReference>
<accession>A0AAD5SMM7</accession>
<dbReference type="Gene3D" id="3.40.50.300">
    <property type="entry name" value="P-loop containing nucleotide triphosphate hydrolases"/>
    <property type="match status" value="1"/>
</dbReference>
<dbReference type="PANTHER" id="PTHR10039">
    <property type="entry name" value="AMELOGENIN"/>
    <property type="match status" value="1"/>
</dbReference>
<protein>
    <recommendedName>
        <fullName evidence="2">Nephrocystin 3-like N-terminal domain-containing protein</fullName>
    </recommendedName>
</protein>
<dbReference type="InterPro" id="IPR056884">
    <property type="entry name" value="NPHP3-like_N"/>
</dbReference>
<keyword evidence="1" id="KW-0677">Repeat</keyword>
<feature type="non-terminal residue" evidence="3">
    <location>
        <position position="292"/>
    </location>
</feature>
<gene>
    <name evidence="3" type="ORF">HK100_010736</name>
</gene>
<organism evidence="3 4">
    <name type="scientific">Physocladia obscura</name>
    <dbReference type="NCBI Taxonomy" id="109957"/>
    <lineage>
        <taxon>Eukaryota</taxon>
        <taxon>Fungi</taxon>
        <taxon>Fungi incertae sedis</taxon>
        <taxon>Chytridiomycota</taxon>
        <taxon>Chytridiomycota incertae sedis</taxon>
        <taxon>Chytridiomycetes</taxon>
        <taxon>Chytridiales</taxon>
        <taxon>Chytriomycetaceae</taxon>
        <taxon>Physocladia</taxon>
    </lineage>
</organism>
<evidence type="ECO:0000256" key="1">
    <source>
        <dbReference type="ARBA" id="ARBA00022737"/>
    </source>
</evidence>
<feature type="domain" description="Nephrocystin 3-like N-terminal" evidence="2">
    <location>
        <begin position="6"/>
        <end position="173"/>
    </location>
</feature>
<proteinExistence type="predicted"/>
<evidence type="ECO:0000259" key="2">
    <source>
        <dbReference type="Pfam" id="PF24883"/>
    </source>
</evidence>
<reference evidence="3" key="1">
    <citation type="submission" date="2020-05" db="EMBL/GenBank/DDBJ databases">
        <title>Phylogenomic resolution of chytrid fungi.</title>
        <authorList>
            <person name="Stajich J.E."/>
            <person name="Amses K."/>
            <person name="Simmons R."/>
            <person name="Seto K."/>
            <person name="Myers J."/>
            <person name="Bonds A."/>
            <person name="Quandt C.A."/>
            <person name="Barry K."/>
            <person name="Liu P."/>
            <person name="Grigoriev I."/>
            <person name="Longcore J.E."/>
            <person name="James T.Y."/>
        </authorList>
    </citation>
    <scope>NUCLEOTIDE SEQUENCE</scope>
    <source>
        <strain evidence="3">JEL0513</strain>
    </source>
</reference>
<sequence length="292" mass="32790">MILKTIVNWMKTDQSSTLCQLGGAGVGKTMLAWLLYSQAARFSYQVGGYFFCKHNDERKNNPRNIVSTLASQLASQFPVFLEHLVALKTDYDEKLAVNPDLIPLLDNSESFKLLIVDGLHKIKLSIDKTLLLIIDALDECGKQGDLNRQYLLTTIGEDCKNLPSNIRLFVTSRPESDIVSILEKIDTKELSTSDYFNLLDIKIFVGEMLRCLDFDSKNQRHLSFINKIVDASEGVFVFAALACKEIAEVFVQKDLTPDHEEVDGLIERLVQDGGGLDGIYQPLFQRVYDGAT</sequence>
<dbReference type="AlphaFoldDB" id="A0AAD5SMM7"/>
<name>A0AAD5SMM7_9FUNG</name>
<comment type="caution">
    <text evidence="3">The sequence shown here is derived from an EMBL/GenBank/DDBJ whole genome shotgun (WGS) entry which is preliminary data.</text>
</comment>
<evidence type="ECO:0000313" key="3">
    <source>
        <dbReference type="EMBL" id="KAJ3078417.1"/>
    </source>
</evidence>
<evidence type="ECO:0000313" key="4">
    <source>
        <dbReference type="Proteomes" id="UP001211907"/>
    </source>
</evidence>
<dbReference type="SUPFAM" id="SSF52540">
    <property type="entry name" value="P-loop containing nucleoside triphosphate hydrolases"/>
    <property type="match status" value="1"/>
</dbReference>
<dbReference type="InterPro" id="IPR027417">
    <property type="entry name" value="P-loop_NTPase"/>
</dbReference>
<dbReference type="Pfam" id="PF24883">
    <property type="entry name" value="NPHP3_N"/>
    <property type="match status" value="1"/>
</dbReference>
<dbReference type="EMBL" id="JADGJH010006025">
    <property type="protein sequence ID" value="KAJ3078417.1"/>
    <property type="molecule type" value="Genomic_DNA"/>
</dbReference>
<dbReference type="PANTHER" id="PTHR10039:SF16">
    <property type="entry name" value="GPI INOSITOL-DEACYLASE"/>
    <property type="match status" value="1"/>
</dbReference>